<feature type="domain" description="NAD-dependent epimerase/dehydratase" evidence="3">
    <location>
        <begin position="6"/>
        <end position="158"/>
    </location>
</feature>
<protein>
    <recommendedName>
        <fullName evidence="3">NAD-dependent epimerase/dehydratase domain-containing protein</fullName>
    </recommendedName>
</protein>
<dbReference type="PANTHER" id="PTHR14097:SF7">
    <property type="entry name" value="OXIDOREDUCTASE HTATIP2"/>
    <property type="match status" value="1"/>
</dbReference>
<keyword evidence="2" id="KW-0472">Membrane</keyword>
<dbReference type="Pfam" id="PF01370">
    <property type="entry name" value="Epimerase"/>
    <property type="match status" value="1"/>
</dbReference>
<reference evidence="4 5" key="1">
    <citation type="submission" date="2018-09" db="EMBL/GenBank/DDBJ databases">
        <authorList>
            <person name="Wang Z."/>
        </authorList>
    </citation>
    <scope>NUCLEOTIDE SEQUENCE [LARGE SCALE GENOMIC DNA]</scope>
    <source>
        <strain evidence="4 5">ALS 81</strain>
    </source>
</reference>
<dbReference type="Proteomes" id="UP000286482">
    <property type="component" value="Unassembled WGS sequence"/>
</dbReference>
<keyword evidence="5" id="KW-1185">Reference proteome</keyword>
<dbReference type="RefSeq" id="WP_120353842.1">
    <property type="nucleotide sequence ID" value="NZ_RAQO01000004.1"/>
</dbReference>
<evidence type="ECO:0000313" key="5">
    <source>
        <dbReference type="Proteomes" id="UP000286482"/>
    </source>
</evidence>
<evidence type="ECO:0000313" key="4">
    <source>
        <dbReference type="EMBL" id="RKF19837.1"/>
    </source>
</evidence>
<evidence type="ECO:0000256" key="2">
    <source>
        <dbReference type="ARBA" id="ARBA00023136"/>
    </source>
</evidence>
<name>A0A420EGP0_9ALTE</name>
<accession>A0A420EGP0</accession>
<evidence type="ECO:0000259" key="3">
    <source>
        <dbReference type="Pfam" id="PF01370"/>
    </source>
</evidence>
<proteinExistence type="predicted"/>
<dbReference type="Gene3D" id="3.40.50.720">
    <property type="entry name" value="NAD(P)-binding Rossmann-like Domain"/>
    <property type="match status" value="1"/>
</dbReference>
<dbReference type="AlphaFoldDB" id="A0A420EGP0"/>
<dbReference type="InterPro" id="IPR001509">
    <property type="entry name" value="Epimerase_deHydtase"/>
</dbReference>
<dbReference type="SUPFAM" id="SSF51735">
    <property type="entry name" value="NAD(P)-binding Rossmann-fold domains"/>
    <property type="match status" value="1"/>
</dbReference>
<dbReference type="GO" id="GO:0016020">
    <property type="term" value="C:membrane"/>
    <property type="evidence" value="ECO:0007669"/>
    <property type="project" value="UniProtKB-SubCell"/>
</dbReference>
<gene>
    <name evidence="4" type="ORF">DBZ36_05090</name>
</gene>
<dbReference type="PANTHER" id="PTHR14097">
    <property type="entry name" value="OXIDOREDUCTASE HTATIP2"/>
    <property type="match status" value="1"/>
</dbReference>
<dbReference type="OrthoDB" id="9798632at2"/>
<dbReference type="InterPro" id="IPR036291">
    <property type="entry name" value="NAD(P)-bd_dom_sf"/>
</dbReference>
<comment type="subcellular location">
    <subcellularLocation>
        <location evidence="1">Membrane</location>
    </subcellularLocation>
</comment>
<dbReference type="EMBL" id="RAQO01000004">
    <property type="protein sequence ID" value="RKF19837.1"/>
    <property type="molecule type" value="Genomic_DNA"/>
</dbReference>
<comment type="caution">
    <text evidence="4">The sequence shown here is derived from an EMBL/GenBank/DDBJ whole genome shotgun (WGS) entry which is preliminary data.</text>
</comment>
<sequence length="216" mass="23672">MIRLTLIGASGLTGKAVLALLLANPQVEQVIAPTRKALPEHAKLLQISFDEYLHQEPKQANSSHVICCFGTTLKQAGSKANFVKIERDLCLQLCARALHFGAKKLSYVSSMGTSHKALSLYSRTKAEIETSLSQLELEQLVIIRPSLLSGSRSADKRPLEYIAIKLSSMLKFIIPASMRPTEIENLAKALVNATLSSDQSNLLVQGSDQINRFARN</sequence>
<evidence type="ECO:0000256" key="1">
    <source>
        <dbReference type="ARBA" id="ARBA00004370"/>
    </source>
</evidence>
<organism evidence="4 5">
    <name type="scientific">Alginatibacterium sediminis</name>
    <dbReference type="NCBI Taxonomy" id="2164068"/>
    <lineage>
        <taxon>Bacteria</taxon>
        <taxon>Pseudomonadati</taxon>
        <taxon>Pseudomonadota</taxon>
        <taxon>Gammaproteobacteria</taxon>
        <taxon>Alteromonadales</taxon>
        <taxon>Alteromonadaceae</taxon>
        <taxon>Alginatibacterium</taxon>
    </lineage>
</organism>